<dbReference type="AlphaFoldDB" id="A0A1H9F623"/>
<dbReference type="Pfam" id="PF05834">
    <property type="entry name" value="Lycopene_cycl"/>
    <property type="match status" value="1"/>
</dbReference>
<evidence type="ECO:0000256" key="1">
    <source>
        <dbReference type="ARBA" id="ARBA00006599"/>
    </source>
</evidence>
<protein>
    <submittedName>
        <fullName evidence="2">Lycopene beta-cyclase</fullName>
    </submittedName>
</protein>
<dbReference type="OrthoDB" id="5793379at2"/>
<dbReference type="Proteomes" id="UP000242515">
    <property type="component" value="Unassembled WGS sequence"/>
</dbReference>
<dbReference type="GO" id="GO:0016117">
    <property type="term" value="P:carotenoid biosynthetic process"/>
    <property type="evidence" value="ECO:0007669"/>
    <property type="project" value="InterPro"/>
</dbReference>
<dbReference type="Gene3D" id="3.50.50.60">
    <property type="entry name" value="FAD/NAD(P)-binding domain"/>
    <property type="match status" value="1"/>
</dbReference>
<name>A0A1H9F623_9GAMM</name>
<dbReference type="STRING" id="988801.SAMN05216522_102178"/>
<organism evidence="2 3">
    <name type="scientific">Rosenbergiella nectarea</name>
    <dbReference type="NCBI Taxonomy" id="988801"/>
    <lineage>
        <taxon>Bacteria</taxon>
        <taxon>Pseudomonadati</taxon>
        <taxon>Pseudomonadota</taxon>
        <taxon>Gammaproteobacteria</taxon>
        <taxon>Enterobacterales</taxon>
        <taxon>Erwiniaceae</taxon>
        <taxon>Rosenbergiella</taxon>
    </lineage>
</organism>
<dbReference type="SUPFAM" id="SSF51905">
    <property type="entry name" value="FAD/NAD(P)-binding domain"/>
    <property type="match status" value="1"/>
</dbReference>
<dbReference type="GO" id="GO:0045436">
    <property type="term" value="F:lycopene beta cyclase activity"/>
    <property type="evidence" value="ECO:0007669"/>
    <property type="project" value="InterPro"/>
</dbReference>
<dbReference type="NCBIfam" id="TIGR01789">
    <property type="entry name" value="lycopene_cycl"/>
    <property type="match status" value="1"/>
</dbReference>
<proteinExistence type="inferred from homology"/>
<comment type="similarity">
    <text evidence="1">Belongs to the lycopene cyclase family.</text>
</comment>
<evidence type="ECO:0000313" key="2">
    <source>
        <dbReference type="EMBL" id="SEQ33319.1"/>
    </source>
</evidence>
<keyword evidence="3" id="KW-1185">Reference proteome</keyword>
<reference evidence="3" key="1">
    <citation type="submission" date="2016-10" db="EMBL/GenBank/DDBJ databases">
        <authorList>
            <person name="Varghese N."/>
            <person name="Submissions S."/>
        </authorList>
    </citation>
    <scope>NUCLEOTIDE SEQUENCE [LARGE SCALE GENOMIC DNA]</scope>
    <source>
        <strain evidence="3">8N4</strain>
    </source>
</reference>
<dbReference type="NCBIfam" id="TIGR01790">
    <property type="entry name" value="carotene-cycl"/>
    <property type="match status" value="1"/>
</dbReference>
<dbReference type="InterPro" id="IPR008461">
    <property type="entry name" value="CrtY"/>
</dbReference>
<gene>
    <name evidence="2" type="ORF">SAMN05216522_102178</name>
</gene>
<dbReference type="InterPro" id="IPR036188">
    <property type="entry name" value="FAD/NAD-bd_sf"/>
</dbReference>
<sequence>MADYDLILVGAGLANTLIALRLKAKQPQLSLLLIEADEQPLGNHTWSFHRDDLTDSQFAWIQPYIGYRWSGYDVRFPKLHRTLGGGYFTLTSEQLAAQLAESLSGQIMTGSPVKALSEHSVKLEDGREIFAHAIIDGRGFRQDKSMAIGVQAFVGQVWQLTAPHGLTRPILMDATVDQQQGYRFVYTLPLTDDQLLIEDTHYIDHADLSLDRGRNNISEYAEDQGWQLATLLREERGNLPITLAGKFTRFWSGQPIAASGLRGNLYHATTGYSLPHAVALADEIADMSCVTSSCLRLLTYHFSRQSWRKQRFFRLLNRMLFLAGPATQRWEVMQRFYRLKAPLITRFYAGQLTLWDKLRLVSGKPPVPVIAAIKAIITPLIK</sequence>
<dbReference type="EMBL" id="FOGC01000002">
    <property type="protein sequence ID" value="SEQ33319.1"/>
    <property type="molecule type" value="Genomic_DNA"/>
</dbReference>
<dbReference type="RefSeq" id="WP_092672948.1">
    <property type="nucleotide sequence ID" value="NZ_FOGC01000002.1"/>
</dbReference>
<dbReference type="InterPro" id="IPR010108">
    <property type="entry name" value="Lycopene_cyclase_b/e"/>
</dbReference>
<evidence type="ECO:0000313" key="3">
    <source>
        <dbReference type="Proteomes" id="UP000242515"/>
    </source>
</evidence>
<dbReference type="GO" id="GO:0016705">
    <property type="term" value="F:oxidoreductase activity, acting on paired donors, with incorporation or reduction of molecular oxygen"/>
    <property type="evidence" value="ECO:0007669"/>
    <property type="project" value="InterPro"/>
</dbReference>
<accession>A0A1H9F623</accession>